<evidence type="ECO:0000313" key="3">
    <source>
        <dbReference type="EnsemblMetazoa" id="ISCW014683-PA"/>
    </source>
</evidence>
<dbReference type="EMBL" id="ABJB010885255">
    <property type="status" value="NOT_ANNOTATED_CDS"/>
    <property type="molecule type" value="Genomic_DNA"/>
</dbReference>
<dbReference type="EMBL" id="ABJB011108559">
    <property type="status" value="NOT_ANNOTATED_CDS"/>
    <property type="molecule type" value="Genomic_DNA"/>
</dbReference>
<dbReference type="EnsemblMetazoa" id="ISCW014683-RA">
    <property type="protein sequence ID" value="ISCW014683-PA"/>
    <property type="gene ID" value="ISCW014683"/>
</dbReference>
<dbReference type="EMBL" id="DS948825">
    <property type="protein sequence ID" value="EEC18825.1"/>
    <property type="molecule type" value="Genomic_DNA"/>
</dbReference>
<dbReference type="AlphaFoldDB" id="B7QJ03"/>
<dbReference type="HOGENOM" id="CLU_1200993_0_0_1"/>
<dbReference type="Proteomes" id="UP000001555">
    <property type="component" value="Unassembled WGS sequence"/>
</dbReference>
<protein>
    <recommendedName>
        <fullName evidence="6">Haus augmin-like complex subunit 1</fullName>
    </recommendedName>
</protein>
<sequence>MADEETYQRSIRQMKEMASFYDRQALKLNTALQAAGIGPAQLPASVKKRLSDLVKCAELVGCEGDFTLDDIRTKFSEVLATKEELQLKVESLEPVAQELGDMLDCAKEAAKNQGPAPMSQKDNLDSVIKSVQKADDADKANLRAVEMQLVEVPEHFEPLQLVDDLKKLRRLKREKKELKEKLERMHGLPPDKELMRRKVALEKETLEALKAEMNALVKKECKEVTQSLSTK</sequence>
<reference evidence="2 4" key="1">
    <citation type="submission" date="2008-03" db="EMBL/GenBank/DDBJ databases">
        <title>Annotation of Ixodes scapularis.</title>
        <authorList>
            <consortium name="Ixodes scapularis Genome Project Consortium"/>
            <person name="Caler E."/>
            <person name="Hannick L.I."/>
            <person name="Bidwell S."/>
            <person name="Joardar V."/>
            <person name="Thiagarajan M."/>
            <person name="Amedeo P."/>
            <person name="Galinsky K.J."/>
            <person name="Schobel S."/>
            <person name="Inman J."/>
            <person name="Hostetler J."/>
            <person name="Miller J."/>
            <person name="Hammond M."/>
            <person name="Megy K."/>
            <person name="Lawson D."/>
            <person name="Kodira C."/>
            <person name="Sutton G."/>
            <person name="Meyer J."/>
            <person name="Hill C.A."/>
            <person name="Birren B."/>
            <person name="Nene V."/>
            <person name="Collins F."/>
            <person name="Alarcon-Chaidez F."/>
            <person name="Wikel S."/>
            <person name="Strausberg R."/>
        </authorList>
    </citation>
    <scope>NUCLEOTIDE SEQUENCE [LARGE SCALE GENOMIC DNA]</scope>
    <source>
        <strain evidence="4">Wikel</strain>
        <strain evidence="2">Wikel colony</strain>
    </source>
</reference>
<gene>
    <name evidence="2" type="ORF">IscW_ISCW014683</name>
</gene>
<dbReference type="EMBL" id="ABJB010146773">
    <property type="status" value="NOT_ANNOTATED_CDS"/>
    <property type="molecule type" value="Genomic_DNA"/>
</dbReference>
<dbReference type="EMBL" id="ABJB010812093">
    <property type="status" value="NOT_ANNOTATED_CDS"/>
    <property type="molecule type" value="Genomic_DNA"/>
</dbReference>
<dbReference type="VEuPathDB" id="VectorBase:ISCW014683"/>
<keyword evidence="4" id="KW-1185">Reference proteome</keyword>
<feature type="coiled-coil region" evidence="1">
    <location>
        <begin position="161"/>
        <end position="219"/>
    </location>
</feature>
<keyword evidence="1" id="KW-0175">Coiled coil</keyword>
<evidence type="ECO:0007829" key="5">
    <source>
        <dbReference type="PeptideAtlas" id="B7QJ03"/>
    </source>
</evidence>
<reference evidence="3" key="2">
    <citation type="submission" date="2020-05" db="UniProtKB">
        <authorList>
            <consortium name="EnsemblMetazoa"/>
        </authorList>
    </citation>
    <scope>IDENTIFICATION</scope>
    <source>
        <strain evidence="3">wikel</strain>
    </source>
</reference>
<accession>B7QJ03</accession>
<evidence type="ECO:0000313" key="2">
    <source>
        <dbReference type="EMBL" id="EEC18825.1"/>
    </source>
</evidence>
<dbReference type="VEuPathDB" id="VectorBase:ISCP_023313"/>
<evidence type="ECO:0000313" key="4">
    <source>
        <dbReference type="Proteomes" id="UP000001555"/>
    </source>
</evidence>
<dbReference type="PaxDb" id="6945-B7QJ03"/>
<name>B7QJ03_IXOSC</name>
<keyword evidence="5" id="KW-1267">Proteomics identification</keyword>
<evidence type="ECO:0008006" key="6">
    <source>
        <dbReference type="Google" id="ProtNLM"/>
    </source>
</evidence>
<organism>
    <name type="scientific">Ixodes scapularis</name>
    <name type="common">Black-legged tick</name>
    <name type="synonym">Deer tick</name>
    <dbReference type="NCBI Taxonomy" id="6945"/>
    <lineage>
        <taxon>Eukaryota</taxon>
        <taxon>Metazoa</taxon>
        <taxon>Ecdysozoa</taxon>
        <taxon>Arthropoda</taxon>
        <taxon>Chelicerata</taxon>
        <taxon>Arachnida</taxon>
        <taxon>Acari</taxon>
        <taxon>Parasitiformes</taxon>
        <taxon>Ixodida</taxon>
        <taxon>Ixodoidea</taxon>
        <taxon>Ixodidae</taxon>
        <taxon>Ixodinae</taxon>
        <taxon>Ixodes</taxon>
    </lineage>
</organism>
<dbReference type="OrthoDB" id="10388343at2759"/>
<dbReference type="InParanoid" id="B7QJ03"/>
<evidence type="ECO:0000256" key="1">
    <source>
        <dbReference type="SAM" id="Coils"/>
    </source>
</evidence>
<proteinExistence type="evidence at protein level"/>